<dbReference type="EMBL" id="JQED01000047">
    <property type="protein sequence ID" value="KGJ88386.1"/>
    <property type="molecule type" value="Genomic_DNA"/>
</dbReference>
<evidence type="ECO:0000313" key="1">
    <source>
        <dbReference type="EMBL" id="KGJ88386.1"/>
    </source>
</evidence>
<dbReference type="OrthoDB" id="9802752at2"/>
<name>A0A099KDD8_COLPS</name>
<organism evidence="1 2">
    <name type="scientific">Colwellia psychrerythraea</name>
    <name type="common">Vibrio psychroerythus</name>
    <dbReference type="NCBI Taxonomy" id="28229"/>
    <lineage>
        <taxon>Bacteria</taxon>
        <taxon>Pseudomonadati</taxon>
        <taxon>Pseudomonadota</taxon>
        <taxon>Gammaproteobacteria</taxon>
        <taxon>Alteromonadales</taxon>
        <taxon>Colwelliaceae</taxon>
        <taxon>Colwellia</taxon>
    </lineage>
</organism>
<dbReference type="Proteomes" id="UP000029843">
    <property type="component" value="Unassembled WGS sequence"/>
</dbReference>
<gene>
    <name evidence="1" type="ORF">ND2E_4222</name>
</gene>
<dbReference type="AlphaFoldDB" id="A0A099KDD8"/>
<accession>A0A099KDD8</accession>
<dbReference type="Pfam" id="PF13310">
    <property type="entry name" value="Virulence_RhuM"/>
    <property type="match status" value="1"/>
</dbReference>
<comment type="caution">
    <text evidence="1">The sequence shown here is derived from an EMBL/GenBank/DDBJ whole genome shotgun (WGS) entry which is preliminary data.</text>
</comment>
<evidence type="ECO:0000313" key="2">
    <source>
        <dbReference type="Proteomes" id="UP000029843"/>
    </source>
</evidence>
<proteinExistence type="predicted"/>
<dbReference type="RefSeq" id="WP_052056879.1">
    <property type="nucleotide sequence ID" value="NZ_JQED01000047.1"/>
</dbReference>
<dbReference type="InterPro" id="IPR011204">
    <property type="entry name" value="Virulence_RhuM-like"/>
</dbReference>
<dbReference type="PANTHER" id="PTHR35810">
    <property type="entry name" value="CYTOPLASMIC PROTEIN-RELATED"/>
    <property type="match status" value="1"/>
</dbReference>
<reference evidence="1 2" key="1">
    <citation type="submission" date="2014-08" db="EMBL/GenBank/DDBJ databases">
        <title>Genomic and Phenotypic Diversity of Colwellia psychrerythraea strains from Disparate Marine Basins.</title>
        <authorList>
            <person name="Techtmann S.M."/>
            <person name="Stelling S.C."/>
            <person name="Utturkar S.M."/>
            <person name="Alshibli N."/>
            <person name="Harris A."/>
            <person name="Brown S.D."/>
            <person name="Hazen T.C."/>
        </authorList>
    </citation>
    <scope>NUCLEOTIDE SEQUENCE [LARGE SCALE GENOMIC DNA]</scope>
    <source>
        <strain evidence="1 2">ND2E</strain>
    </source>
</reference>
<dbReference type="PANTHER" id="PTHR35810:SF1">
    <property type="entry name" value="CYTOPLASMIC PROTEIN"/>
    <property type="match status" value="1"/>
</dbReference>
<sequence length="115" mass="13134">MITEDQQVQLFQSADGEVLLDVALQQNTVWLSQAQICKLFGRERSVITKHINNVFKEGELEKGSVCAKDAHTADDGKTYQVQHFNLDIIISVGYRVKSQRGVQFRQWATKILRNL</sequence>
<dbReference type="PATRIC" id="fig|28229.4.peg.3572"/>
<protein>
    <submittedName>
        <fullName evidence="1">Virulence protein RhuM</fullName>
    </submittedName>
</protein>